<evidence type="ECO:0000256" key="2">
    <source>
        <dbReference type="ARBA" id="ARBA00023004"/>
    </source>
</evidence>
<dbReference type="AlphaFoldDB" id="A0A5J4YPV1"/>
<evidence type="ECO:0000256" key="1">
    <source>
        <dbReference type="ARBA" id="ARBA00022723"/>
    </source>
</evidence>
<gene>
    <name evidence="5" type="ORF">FVE85_4668</name>
</gene>
<evidence type="ECO:0000256" key="4">
    <source>
        <dbReference type="SAM" id="MobiDB-lite"/>
    </source>
</evidence>
<organism evidence="5 6">
    <name type="scientific">Porphyridium purpureum</name>
    <name type="common">Red alga</name>
    <name type="synonym">Porphyridium cruentum</name>
    <dbReference type="NCBI Taxonomy" id="35688"/>
    <lineage>
        <taxon>Eukaryota</taxon>
        <taxon>Rhodophyta</taxon>
        <taxon>Bangiophyceae</taxon>
        <taxon>Porphyridiales</taxon>
        <taxon>Porphyridiaceae</taxon>
        <taxon>Porphyridium</taxon>
    </lineage>
</organism>
<keyword evidence="1" id="KW-0479">Metal-binding</keyword>
<dbReference type="EMBL" id="VRMN01000006">
    <property type="protein sequence ID" value="KAA8493531.1"/>
    <property type="molecule type" value="Genomic_DNA"/>
</dbReference>
<dbReference type="Proteomes" id="UP000324585">
    <property type="component" value="Unassembled WGS sequence"/>
</dbReference>
<keyword evidence="2" id="KW-0408">Iron</keyword>
<dbReference type="GO" id="GO:0051536">
    <property type="term" value="F:iron-sulfur cluster binding"/>
    <property type="evidence" value="ECO:0007669"/>
    <property type="project" value="UniProtKB-KW"/>
</dbReference>
<feature type="region of interest" description="Disordered" evidence="4">
    <location>
        <begin position="608"/>
        <end position="633"/>
    </location>
</feature>
<evidence type="ECO:0000313" key="6">
    <source>
        <dbReference type="Proteomes" id="UP000324585"/>
    </source>
</evidence>
<keyword evidence="6" id="KW-1185">Reference proteome</keyword>
<reference evidence="6" key="1">
    <citation type="journal article" date="2019" name="Nat. Commun.">
        <title>Expansion of phycobilisome linker gene families in mesophilic red algae.</title>
        <authorList>
            <person name="Lee J."/>
            <person name="Kim D."/>
            <person name="Bhattacharya D."/>
            <person name="Yoon H.S."/>
        </authorList>
    </citation>
    <scope>NUCLEOTIDE SEQUENCE [LARGE SCALE GENOMIC DNA]</scope>
    <source>
        <strain evidence="6">CCMP 1328</strain>
    </source>
</reference>
<keyword evidence="3" id="KW-0411">Iron-sulfur</keyword>
<comment type="caution">
    <text evidence="5">The sequence shown here is derived from an EMBL/GenBank/DDBJ whole genome shotgun (WGS) entry which is preliminary data.</text>
</comment>
<dbReference type="SUPFAM" id="SSF56014">
    <property type="entry name" value="Nitrite and sulphite reductase 4Fe-4S domain-like"/>
    <property type="match status" value="1"/>
</dbReference>
<dbReference type="InterPro" id="IPR045854">
    <property type="entry name" value="NO2/SO3_Rdtase_4Fe4S_sf"/>
</dbReference>
<evidence type="ECO:0000256" key="3">
    <source>
        <dbReference type="ARBA" id="ARBA00023014"/>
    </source>
</evidence>
<dbReference type="GO" id="GO:0046872">
    <property type="term" value="F:metal ion binding"/>
    <property type="evidence" value="ECO:0007669"/>
    <property type="project" value="UniProtKB-KW"/>
</dbReference>
<proteinExistence type="predicted"/>
<protein>
    <submittedName>
        <fullName evidence="5">Uncharacterized protein</fullName>
    </submittedName>
</protein>
<name>A0A5J4YPV1_PORPP</name>
<sequence length="758" mass="82828">MCRTVTDLMRLCGYSYSSPLLHATVLALQSQWRSKRHSDTSRSNLLAVQASELDSEGSVRKRLPSSKEGYALRVITRDSVYPAALFKRLCSLSESLGNKVTLSTSPDGSLLLNGLTGDEMNALLDNDVDMLCEATTSQQGGDANRSVSHVPECLSWYSLRTSPPSCLDSFQSLSHRLQPTGVHLEVWRGTELLMRSESSADERRTVLRSAGTHAILTVRFGAPDMDTSVDIYACDLGLLALLDADPAAQGSLLGYNVVLGAALLTENPAWKPHDGRLNVAHLGFVETESDVLTLIAALGDLSPECDLLSIVEKFTPEKLRRVLIARGVKLESWRGAVESGHIAEPSAVSDSASFTCGWIPGTPYSREVHCFRMMLDGSDGISDAGEQRILSAIRRLLDVYDLEIQVLPSKCSLDFIFRNFKEAELRNIDALLGEYNIKFHGTFPFTPAPSMEEDRESMPFVCTLNGMKAAAPAAVQAAHISLNSVMKRLNAWAADQARQTPSIQLRPVTVKLEYSDLRRSARGVCALGEIGLLQRQLASENGPTFDVYLGGSSAGDRAGLLWHESLAEDDLLASLEPILKNWLHATASSPDLSFGDFCSTMDFGGSRSNNSLRTRKEKNAPREGNGNADTGSDPRLALQVRTIQRMRMAANARNMSIVELADEILTAMLREEIEANEATETNGQEPDHIVSMANSMSHSCTCMCNARSQVKLHCGTLSTECTSWHPAGDVVYVRIITPAHSHHAGFRAELQYCALSRH</sequence>
<accession>A0A5J4YPV1</accession>
<evidence type="ECO:0000313" key="5">
    <source>
        <dbReference type="EMBL" id="KAA8493531.1"/>
    </source>
</evidence>